<feature type="region of interest" description="Disordered" evidence="4">
    <location>
        <begin position="35"/>
        <end position="168"/>
    </location>
</feature>
<dbReference type="Gene3D" id="3.40.50.11350">
    <property type="match status" value="1"/>
</dbReference>
<dbReference type="Pfam" id="PF10250">
    <property type="entry name" value="O-FucT"/>
    <property type="match status" value="1"/>
</dbReference>
<keyword evidence="2" id="KW-0294">Fucose metabolism</keyword>
<dbReference type="CDD" id="cd11296">
    <property type="entry name" value="O-FucT_like"/>
    <property type="match status" value="1"/>
</dbReference>
<reference evidence="5" key="1">
    <citation type="submission" date="2021-01" db="EMBL/GenBank/DDBJ databases">
        <authorList>
            <person name="Corre E."/>
            <person name="Pelletier E."/>
            <person name="Niang G."/>
            <person name="Scheremetjew M."/>
            <person name="Finn R."/>
            <person name="Kale V."/>
            <person name="Holt S."/>
            <person name="Cochrane G."/>
            <person name="Meng A."/>
            <person name="Brown T."/>
            <person name="Cohen L."/>
        </authorList>
    </citation>
    <scope>NUCLEOTIDE SEQUENCE</scope>
    <source>
        <strain evidence="5">RCC1693</strain>
    </source>
</reference>
<evidence type="ECO:0000256" key="2">
    <source>
        <dbReference type="ARBA" id="ARBA00023253"/>
    </source>
</evidence>
<dbReference type="InterPro" id="IPR019378">
    <property type="entry name" value="GDP-Fuc_O-FucTrfase"/>
</dbReference>
<evidence type="ECO:0000256" key="1">
    <source>
        <dbReference type="ARBA" id="ARBA00022679"/>
    </source>
</evidence>
<dbReference type="GO" id="GO:0006004">
    <property type="term" value="P:fucose metabolic process"/>
    <property type="evidence" value="ECO:0007669"/>
    <property type="project" value="UniProtKB-KW"/>
</dbReference>
<dbReference type="EMBL" id="HBGT01006892">
    <property type="protein sequence ID" value="CAD9395196.1"/>
    <property type="molecule type" value="Transcribed_RNA"/>
</dbReference>
<sequence length="726" mass="78319">MRQRQAVVLLVVASAVVLMWPYLLHHSGALHHASTDASAAAHQPPAPTKLGRPEPGSHSGSGAGRGHGHGHGHQGAPSLNPHAMDLSPDPHLMAPSSHAGHGHGHGHGQGQGHDHPGHEAMHGGVHGGGHGGVHGGHANRAVASPLGPSPLRGHGQGQGEGQGQGAAPLVAAPASPVKGVKEMKEVPHAPKGHFKEHKGYVNSSASHSKHQRKGAPGVLMCDGKRLDSEVIYWRRVPGDDGYESPITPHHDEHHDKYITFQYDQGGWNNIRMGMEIVIVVAHAMGRTLVIPPEQRLYLLGKAHHDPTTNKKVNAPKYGFESFFDVALLRSHHGLHTLSMEQFLAKEGVSGHLHGKLPPGNSTIVEANKLWGYLSSVGDVKPAWSGQFLAMPATAADVMREHDAGPPPSGMGKNKSPNNKDGDGGNNGGGKAEALIGFDGPGVSDRLTAFRGARKAVHYDKTLQDAKLIHFEAGQKTRLLQHHYAFTFFADPTMQSFYRRFIRDYMRYQDVIQCAGHELVAAVREDARAHHGGEHGDYYALHVRRGDFQFKEVKISAADIVKTLNGEGKDGGDVIIPPGSIVYVSTDDPKGTCDRCMANKKLCVAGPGARGITGCIEDPSWKAFTDAGWEIRFLDDFLNRGVLKGANPNFYGMVESIVCSRAKAFAGTYFSTFTGYIHRLRGYHGLGEQTYYHSPGRRDAARMTKSVGHGFAREWRAGWTDDEGELI</sequence>
<dbReference type="PANTHER" id="PTHR31469:SF8">
    <property type="entry name" value="OS07G0641000 PROTEIN"/>
    <property type="match status" value="1"/>
</dbReference>
<keyword evidence="1" id="KW-0808">Transferase</keyword>
<evidence type="ECO:0000256" key="3">
    <source>
        <dbReference type="ARBA" id="ARBA00023277"/>
    </source>
</evidence>
<protein>
    <recommendedName>
        <fullName evidence="6">O-fucosyltransferase family protein</fullName>
    </recommendedName>
</protein>
<feature type="region of interest" description="Disordered" evidence="4">
    <location>
        <begin position="399"/>
        <end position="434"/>
    </location>
</feature>
<organism evidence="5">
    <name type="scientific">Florenciella parvula</name>
    <dbReference type="NCBI Taxonomy" id="236787"/>
    <lineage>
        <taxon>Eukaryota</taxon>
        <taxon>Sar</taxon>
        <taxon>Stramenopiles</taxon>
        <taxon>Ochrophyta</taxon>
        <taxon>Dictyochophyceae</taxon>
        <taxon>Florenciellales</taxon>
        <taxon>Florenciella</taxon>
    </lineage>
</organism>
<dbReference type="AlphaFoldDB" id="A0A7S2FHA3"/>
<dbReference type="PANTHER" id="PTHR31469">
    <property type="entry name" value="OS07G0633600 PROTEIN"/>
    <property type="match status" value="1"/>
</dbReference>
<accession>A0A7S2FHA3</accession>
<evidence type="ECO:0000256" key="4">
    <source>
        <dbReference type="SAM" id="MobiDB-lite"/>
    </source>
</evidence>
<feature type="compositionally biased region" description="Basic and acidic residues" evidence="4">
    <location>
        <begin position="112"/>
        <end position="121"/>
    </location>
</feature>
<name>A0A7S2FHA3_9STRA</name>
<evidence type="ECO:0008006" key="6">
    <source>
        <dbReference type="Google" id="ProtNLM"/>
    </source>
</evidence>
<keyword evidence="3" id="KW-0119">Carbohydrate metabolism</keyword>
<dbReference type="Gene3D" id="3.40.50.11340">
    <property type="match status" value="1"/>
</dbReference>
<dbReference type="GO" id="GO:0016740">
    <property type="term" value="F:transferase activity"/>
    <property type="evidence" value="ECO:0007669"/>
    <property type="project" value="UniProtKB-KW"/>
</dbReference>
<feature type="compositionally biased region" description="Gly residues" evidence="4">
    <location>
        <begin position="124"/>
        <end position="135"/>
    </location>
</feature>
<evidence type="ECO:0000313" key="5">
    <source>
        <dbReference type="EMBL" id="CAD9395196.1"/>
    </source>
</evidence>
<feature type="compositionally biased region" description="Gly residues" evidence="4">
    <location>
        <begin position="154"/>
        <end position="164"/>
    </location>
</feature>
<gene>
    <name evidence="5" type="ORF">FPAR1323_LOCUS3739</name>
</gene>
<proteinExistence type="predicted"/>